<protein>
    <submittedName>
        <fullName evidence="1">Superoxide dismutase, Ni</fullName>
        <ecNumber evidence="1">1.15.1.1</ecNumber>
    </submittedName>
</protein>
<keyword evidence="2" id="KW-1185">Reference proteome</keyword>
<dbReference type="KEGG" id="mauu:NCTC10437_05437"/>
<dbReference type="InterPro" id="IPR014123">
    <property type="entry name" value="Superoxide_dismutase_Ni-type"/>
</dbReference>
<keyword evidence="1" id="KW-0560">Oxidoreductase</keyword>
<proteinExistence type="predicted"/>
<organism evidence="1 2">
    <name type="scientific">Mycolicibacterium aurum</name>
    <name type="common">Mycobacterium aurum</name>
    <dbReference type="NCBI Taxonomy" id="1791"/>
    <lineage>
        <taxon>Bacteria</taxon>
        <taxon>Bacillati</taxon>
        <taxon>Actinomycetota</taxon>
        <taxon>Actinomycetes</taxon>
        <taxon>Mycobacteriales</taxon>
        <taxon>Mycobacteriaceae</taxon>
        <taxon>Mycolicibacterium</taxon>
    </lineage>
</organism>
<dbReference type="AlphaFoldDB" id="A0A448J150"/>
<reference evidence="1 2" key="1">
    <citation type="submission" date="2018-12" db="EMBL/GenBank/DDBJ databases">
        <authorList>
            <consortium name="Pathogen Informatics"/>
        </authorList>
    </citation>
    <scope>NUCLEOTIDE SEQUENCE [LARGE SCALE GENOMIC DNA]</scope>
    <source>
        <strain evidence="1 2">NCTC10437</strain>
    </source>
</reference>
<gene>
    <name evidence="1" type="primary">sodN</name>
    <name evidence="1" type="ORF">NCTC10437_05437</name>
</gene>
<dbReference type="GO" id="GO:0016151">
    <property type="term" value="F:nickel cation binding"/>
    <property type="evidence" value="ECO:0007669"/>
    <property type="project" value="InterPro"/>
</dbReference>
<dbReference type="Pfam" id="PF09055">
    <property type="entry name" value="Sod_Ni"/>
    <property type="match status" value="1"/>
</dbReference>
<dbReference type="Proteomes" id="UP000279306">
    <property type="component" value="Chromosome"/>
</dbReference>
<dbReference type="STRING" id="1791.GCA_001049355_00882"/>
<dbReference type="EC" id="1.15.1.1" evidence="1"/>
<dbReference type="EMBL" id="LR134356">
    <property type="protein sequence ID" value="VEG58405.1"/>
    <property type="molecule type" value="Genomic_DNA"/>
</dbReference>
<dbReference type="NCBIfam" id="TIGR02753">
    <property type="entry name" value="sodN"/>
    <property type="match status" value="1"/>
</dbReference>
<dbReference type="SUPFAM" id="SSF109770">
    <property type="entry name" value="Nickel-containing superoxide dismutase, NiSOD"/>
    <property type="match status" value="1"/>
</dbReference>
<dbReference type="GO" id="GO:0004784">
    <property type="term" value="F:superoxide dismutase activity"/>
    <property type="evidence" value="ECO:0007669"/>
    <property type="project" value="UniProtKB-EC"/>
</dbReference>
<name>A0A448J150_MYCAU</name>
<accession>A0A448J150</accession>
<evidence type="ECO:0000313" key="1">
    <source>
        <dbReference type="EMBL" id="VEG58405.1"/>
    </source>
</evidence>
<sequence>MAHGYGAWAKGKLRHMLHRLFDSAVSRAFSEATPAHAHCDLYCGVYDPAQAKIEALSCLKTLQKYHDSDDEHFKIRAILIKEQRAEEVKHHLMVLWADFFTKDHFEQFPNLHQLFWDGVHGAGDVKKSLDVAVAEKLLKTIDEIADIFWQTDKAKQMGVYPPA</sequence>
<dbReference type="InterPro" id="IPR036502">
    <property type="entry name" value="NiSOD_sf"/>
</dbReference>
<evidence type="ECO:0000313" key="2">
    <source>
        <dbReference type="Proteomes" id="UP000279306"/>
    </source>
</evidence>
<dbReference type="Gene3D" id="1.20.120.400">
    <property type="entry name" value="Nickel-containing superoxide dismutase"/>
    <property type="match status" value="1"/>
</dbReference>